<keyword evidence="2" id="KW-1185">Reference proteome</keyword>
<evidence type="ECO:0000313" key="1">
    <source>
        <dbReference type="EMBL" id="MBW0592532.1"/>
    </source>
</evidence>
<dbReference type="Proteomes" id="UP000765509">
    <property type="component" value="Unassembled WGS sequence"/>
</dbReference>
<organism evidence="1 2">
    <name type="scientific">Austropuccinia psidii MF-1</name>
    <dbReference type="NCBI Taxonomy" id="1389203"/>
    <lineage>
        <taxon>Eukaryota</taxon>
        <taxon>Fungi</taxon>
        <taxon>Dikarya</taxon>
        <taxon>Basidiomycota</taxon>
        <taxon>Pucciniomycotina</taxon>
        <taxon>Pucciniomycetes</taxon>
        <taxon>Pucciniales</taxon>
        <taxon>Sphaerophragmiaceae</taxon>
        <taxon>Austropuccinia</taxon>
    </lineage>
</organism>
<evidence type="ECO:0000313" key="2">
    <source>
        <dbReference type="Proteomes" id="UP000765509"/>
    </source>
</evidence>
<sequence length="118" mass="13419">MPEAVGQSNQRSLCHFVGTTKLLSRKASLEEMELILLLDGHEDSLKKKNHPKLNGVYTLHPDISILKLKTIGAEKYFSDELVLSSGFVDEATKIIKFEAKIKRRFMVKCLFKDDTHSK</sequence>
<name>A0A9Q3L705_9BASI</name>
<accession>A0A9Q3L705</accession>
<dbReference type="AlphaFoldDB" id="A0A9Q3L705"/>
<dbReference type="EMBL" id="AVOT02148822">
    <property type="protein sequence ID" value="MBW0592532.1"/>
    <property type="molecule type" value="Genomic_DNA"/>
</dbReference>
<proteinExistence type="predicted"/>
<comment type="caution">
    <text evidence="1">The sequence shown here is derived from an EMBL/GenBank/DDBJ whole genome shotgun (WGS) entry which is preliminary data.</text>
</comment>
<gene>
    <name evidence="1" type="ORF">O181_132247</name>
</gene>
<protein>
    <submittedName>
        <fullName evidence="1">Uncharacterized protein</fullName>
    </submittedName>
</protein>
<dbReference type="OrthoDB" id="2537769at2759"/>
<reference evidence="1" key="1">
    <citation type="submission" date="2021-03" db="EMBL/GenBank/DDBJ databases">
        <title>Draft genome sequence of rust myrtle Austropuccinia psidii MF-1, a brazilian biotype.</title>
        <authorList>
            <person name="Quecine M.C."/>
            <person name="Pachon D.M.R."/>
            <person name="Bonatelli M.L."/>
            <person name="Correr F.H."/>
            <person name="Franceschini L.M."/>
            <person name="Leite T.F."/>
            <person name="Margarido G.R.A."/>
            <person name="Almeida C.A."/>
            <person name="Ferrarezi J.A."/>
            <person name="Labate C.A."/>
        </authorList>
    </citation>
    <scope>NUCLEOTIDE SEQUENCE</scope>
    <source>
        <strain evidence="1">MF-1</strain>
    </source>
</reference>